<dbReference type="Proteomes" id="UP001589748">
    <property type="component" value="Unassembled WGS sequence"/>
</dbReference>
<feature type="region of interest" description="Disordered" evidence="1">
    <location>
        <begin position="137"/>
        <end position="156"/>
    </location>
</feature>
<gene>
    <name evidence="3" type="ORF">ACFFVI_13825</name>
</gene>
<dbReference type="Gene3D" id="1.10.287.700">
    <property type="entry name" value="Helix hairpin bin"/>
    <property type="match status" value="1"/>
</dbReference>
<organism evidence="3 4">
    <name type="scientific">Kineococcus gynurae</name>
    <dbReference type="NCBI Taxonomy" id="452979"/>
    <lineage>
        <taxon>Bacteria</taxon>
        <taxon>Bacillati</taxon>
        <taxon>Actinomycetota</taxon>
        <taxon>Actinomycetes</taxon>
        <taxon>Kineosporiales</taxon>
        <taxon>Kineosporiaceae</taxon>
        <taxon>Kineococcus</taxon>
    </lineage>
</organism>
<sequence length="200" mass="20496">MAEEPQQLREDIEDTRDQLAADLDALSDRVSPSSVAHRQVDRARAGVAGVKDRIMGSAHDAVDGARGGVASSSDVAGSAVDRARRRTQGNPLAAGVVAFGAGLLLASLFPAADKEKEALAAVADPAKEKGRQLLDEVRGPAQEVGASLGEHAKEAAAQVKDAAQDAAGTVRADAAEAAGTVRDEGRSAAGTVRQESDRRA</sequence>
<name>A0ABV5LVB3_9ACTN</name>
<evidence type="ECO:0000313" key="3">
    <source>
        <dbReference type="EMBL" id="MFB9378046.1"/>
    </source>
</evidence>
<comment type="caution">
    <text evidence="3">The sequence shown here is derived from an EMBL/GenBank/DDBJ whole genome shotgun (WGS) entry which is preliminary data.</text>
</comment>
<dbReference type="Pfam" id="PF12277">
    <property type="entry name" value="DUF3618"/>
    <property type="match status" value="1"/>
</dbReference>
<feature type="region of interest" description="Disordered" evidence="1">
    <location>
        <begin position="62"/>
        <end position="83"/>
    </location>
</feature>
<feature type="region of interest" description="Disordered" evidence="1">
    <location>
        <begin position="164"/>
        <end position="200"/>
    </location>
</feature>
<feature type="transmembrane region" description="Helical" evidence="2">
    <location>
        <begin position="92"/>
        <end position="112"/>
    </location>
</feature>
<evidence type="ECO:0000256" key="1">
    <source>
        <dbReference type="SAM" id="MobiDB-lite"/>
    </source>
</evidence>
<keyword evidence="2" id="KW-0472">Membrane</keyword>
<accession>A0ABV5LVB3</accession>
<dbReference type="EMBL" id="JBHMDM010000007">
    <property type="protein sequence ID" value="MFB9378046.1"/>
    <property type="molecule type" value="Genomic_DNA"/>
</dbReference>
<reference evidence="3 4" key="1">
    <citation type="submission" date="2024-09" db="EMBL/GenBank/DDBJ databases">
        <authorList>
            <person name="Sun Q."/>
            <person name="Mori K."/>
        </authorList>
    </citation>
    <scope>NUCLEOTIDE SEQUENCE [LARGE SCALE GENOMIC DNA]</scope>
    <source>
        <strain evidence="3 4">TISTR 1856</strain>
    </source>
</reference>
<dbReference type="InterPro" id="IPR022062">
    <property type="entry name" value="DUF3618"/>
</dbReference>
<dbReference type="SUPFAM" id="SSF58113">
    <property type="entry name" value="Apolipoprotein A-I"/>
    <property type="match status" value="1"/>
</dbReference>
<proteinExistence type="predicted"/>
<evidence type="ECO:0000313" key="4">
    <source>
        <dbReference type="Proteomes" id="UP001589748"/>
    </source>
</evidence>
<keyword evidence="2" id="KW-1133">Transmembrane helix</keyword>
<evidence type="ECO:0000256" key="2">
    <source>
        <dbReference type="SAM" id="Phobius"/>
    </source>
</evidence>
<dbReference type="RefSeq" id="WP_380137501.1">
    <property type="nucleotide sequence ID" value="NZ_JBHLUI010000008.1"/>
</dbReference>
<keyword evidence="4" id="KW-1185">Reference proteome</keyword>
<protein>
    <submittedName>
        <fullName evidence="3">DUF3618 domain-containing protein</fullName>
    </submittedName>
</protein>
<keyword evidence="2" id="KW-0812">Transmembrane</keyword>
<feature type="compositionally biased region" description="Low complexity" evidence="1">
    <location>
        <begin position="68"/>
        <end position="80"/>
    </location>
</feature>